<dbReference type="Gene3D" id="3.40.50.2300">
    <property type="match status" value="1"/>
</dbReference>
<dbReference type="AlphaFoldDB" id="A0A2K4ZJX3"/>
<evidence type="ECO:0000256" key="4">
    <source>
        <dbReference type="PROSITE-ProRule" id="PRU00169"/>
    </source>
</evidence>
<dbReference type="CDD" id="cd17536">
    <property type="entry name" value="REC_YesN-like"/>
    <property type="match status" value="1"/>
</dbReference>
<proteinExistence type="predicted"/>
<accession>A0A2K4ZJX3</accession>
<keyword evidence="7" id="KW-1185">Reference proteome</keyword>
<sequence>MFQAIVIDDEKWVVKSLIATIKNQEFFEITEEFYDGLSGLEYIRTHQPALAFVDVRLPGMSGLDILQAANAESLRTLFIVISSYAEFAYAQKAMLHNAVGYCLKPFSRSELIDSMQKAYNILQEQTSILSAPELPPRIPTYASI</sequence>
<feature type="domain" description="Response regulatory" evidence="5">
    <location>
        <begin position="3"/>
        <end position="119"/>
    </location>
</feature>
<evidence type="ECO:0000256" key="2">
    <source>
        <dbReference type="ARBA" id="ARBA00022553"/>
    </source>
</evidence>
<feature type="modified residue" description="4-aspartylphosphate" evidence="4">
    <location>
        <position position="54"/>
    </location>
</feature>
<dbReference type="PANTHER" id="PTHR44591">
    <property type="entry name" value="STRESS RESPONSE REGULATOR PROTEIN 1"/>
    <property type="match status" value="1"/>
</dbReference>
<dbReference type="Pfam" id="PF00072">
    <property type="entry name" value="Response_reg"/>
    <property type="match status" value="1"/>
</dbReference>
<evidence type="ECO:0000313" key="6">
    <source>
        <dbReference type="EMBL" id="SOY30706.1"/>
    </source>
</evidence>
<evidence type="ECO:0000313" key="7">
    <source>
        <dbReference type="Proteomes" id="UP000236311"/>
    </source>
</evidence>
<keyword evidence="2 4" id="KW-0597">Phosphoprotein</keyword>
<dbReference type="PANTHER" id="PTHR44591:SF3">
    <property type="entry name" value="RESPONSE REGULATORY DOMAIN-CONTAINING PROTEIN"/>
    <property type="match status" value="1"/>
</dbReference>
<name>A0A2K4ZJX3_9FIRM</name>
<evidence type="ECO:0000256" key="1">
    <source>
        <dbReference type="ARBA" id="ARBA00018672"/>
    </source>
</evidence>
<dbReference type="SUPFAM" id="SSF52172">
    <property type="entry name" value="CheY-like"/>
    <property type="match status" value="1"/>
</dbReference>
<dbReference type="EMBL" id="OFSM01000018">
    <property type="protein sequence ID" value="SOY30706.1"/>
    <property type="molecule type" value="Genomic_DNA"/>
</dbReference>
<organism evidence="6 7">
    <name type="scientific">Acetatifactor muris</name>
    <dbReference type="NCBI Taxonomy" id="879566"/>
    <lineage>
        <taxon>Bacteria</taxon>
        <taxon>Bacillati</taxon>
        <taxon>Bacillota</taxon>
        <taxon>Clostridia</taxon>
        <taxon>Lachnospirales</taxon>
        <taxon>Lachnospiraceae</taxon>
        <taxon>Acetatifactor</taxon>
    </lineage>
</organism>
<dbReference type="InterPro" id="IPR050595">
    <property type="entry name" value="Bact_response_regulator"/>
</dbReference>
<dbReference type="InterPro" id="IPR001789">
    <property type="entry name" value="Sig_transdc_resp-reg_receiver"/>
</dbReference>
<dbReference type="RefSeq" id="WP_103240715.1">
    <property type="nucleotide sequence ID" value="NZ_JANJZD010000018.1"/>
</dbReference>
<dbReference type="GO" id="GO:0000160">
    <property type="term" value="P:phosphorelay signal transduction system"/>
    <property type="evidence" value="ECO:0007669"/>
    <property type="project" value="InterPro"/>
</dbReference>
<dbReference type="InterPro" id="IPR011006">
    <property type="entry name" value="CheY-like_superfamily"/>
</dbReference>
<dbReference type="PROSITE" id="PS50110">
    <property type="entry name" value="RESPONSE_REGULATORY"/>
    <property type="match status" value="1"/>
</dbReference>
<comment type="function">
    <text evidence="3">May play the central regulatory role in sporulation. It may be an element of the effector pathway responsible for the activation of sporulation genes in response to nutritional stress. Spo0A may act in concert with spo0H (a sigma factor) to control the expression of some genes that are critical to the sporulation process.</text>
</comment>
<dbReference type="OrthoDB" id="1769137at2"/>
<evidence type="ECO:0000256" key="3">
    <source>
        <dbReference type="ARBA" id="ARBA00024867"/>
    </source>
</evidence>
<dbReference type="Proteomes" id="UP000236311">
    <property type="component" value="Unassembled WGS sequence"/>
</dbReference>
<dbReference type="SMART" id="SM00448">
    <property type="entry name" value="REC"/>
    <property type="match status" value="1"/>
</dbReference>
<reference evidence="6 7" key="1">
    <citation type="submission" date="2018-01" db="EMBL/GenBank/DDBJ databases">
        <authorList>
            <person name="Gaut B.S."/>
            <person name="Morton B.R."/>
            <person name="Clegg M.T."/>
            <person name="Duvall M.R."/>
        </authorList>
    </citation>
    <scope>NUCLEOTIDE SEQUENCE [LARGE SCALE GENOMIC DNA]</scope>
    <source>
        <strain evidence="6">GP69</strain>
    </source>
</reference>
<protein>
    <recommendedName>
        <fullName evidence="1">Stage 0 sporulation protein A homolog</fullName>
    </recommendedName>
</protein>
<evidence type="ECO:0000259" key="5">
    <source>
        <dbReference type="PROSITE" id="PS50110"/>
    </source>
</evidence>
<gene>
    <name evidence="6" type="ORF">AMURIS_03437</name>
</gene>